<feature type="domain" description="ATP-dependent DNA ligase family profile" evidence="19">
    <location>
        <begin position="480"/>
        <end position="605"/>
    </location>
</feature>
<dbReference type="NCBIfam" id="TIGR00574">
    <property type="entry name" value="dnl1"/>
    <property type="match status" value="1"/>
</dbReference>
<dbReference type="GO" id="GO:0006303">
    <property type="term" value="P:double-strand break repair via nonhomologous end joining"/>
    <property type="evidence" value="ECO:0007669"/>
    <property type="project" value="TreeGrafter"/>
</dbReference>
<evidence type="ECO:0000256" key="12">
    <source>
        <dbReference type="ARBA" id="ARBA00023204"/>
    </source>
</evidence>
<keyword evidence="9 16" id="KW-0067">ATP-binding</keyword>
<evidence type="ECO:0000313" key="22">
    <source>
        <dbReference type="Proteomes" id="UP000700596"/>
    </source>
</evidence>
<dbReference type="PROSITE" id="PS00697">
    <property type="entry name" value="DNA_LIGASE_A1"/>
    <property type="match status" value="1"/>
</dbReference>
<comment type="cofactor">
    <cofactor evidence="1">
        <name>Mg(2+)</name>
        <dbReference type="ChEBI" id="CHEBI:18420"/>
    </cofactor>
</comment>
<keyword evidence="13" id="KW-0539">Nucleus</keyword>
<dbReference type="Pfam" id="PF04679">
    <property type="entry name" value="DNA_ligase_A_C"/>
    <property type="match status" value="1"/>
</dbReference>
<evidence type="ECO:0000259" key="19">
    <source>
        <dbReference type="PROSITE" id="PS50160"/>
    </source>
</evidence>
<proteinExistence type="inferred from homology"/>
<keyword evidence="4 16" id="KW-0436">Ligase</keyword>
<dbReference type="InterPro" id="IPR036599">
    <property type="entry name" value="DNA_ligase_N_sf"/>
</dbReference>
<evidence type="ECO:0000256" key="4">
    <source>
        <dbReference type="ARBA" id="ARBA00022598"/>
    </source>
</evidence>
<keyword evidence="10" id="KW-0460">Magnesium</keyword>
<dbReference type="GO" id="GO:0003677">
    <property type="term" value="F:DNA binding"/>
    <property type="evidence" value="ECO:0007669"/>
    <property type="project" value="InterPro"/>
</dbReference>
<dbReference type="SUPFAM" id="SSF56091">
    <property type="entry name" value="DNA ligase/mRNA capping enzyme, catalytic domain"/>
    <property type="match status" value="1"/>
</dbReference>
<dbReference type="GO" id="GO:0046872">
    <property type="term" value="F:metal ion binding"/>
    <property type="evidence" value="ECO:0007669"/>
    <property type="project" value="UniProtKB-KW"/>
</dbReference>
<dbReference type="InterPro" id="IPR001357">
    <property type="entry name" value="BRCT_dom"/>
</dbReference>
<dbReference type="Proteomes" id="UP000700596">
    <property type="component" value="Unassembled WGS sequence"/>
</dbReference>
<comment type="function">
    <text evidence="15">DNA ligase involved in DNA non-homologous end joining (NHEJ); required for double-strand break (DSB) repair.</text>
</comment>
<dbReference type="PANTHER" id="PTHR45997">
    <property type="entry name" value="DNA LIGASE 4"/>
    <property type="match status" value="1"/>
</dbReference>
<dbReference type="InterPro" id="IPR036420">
    <property type="entry name" value="BRCT_dom_sf"/>
</dbReference>
<keyword evidence="5" id="KW-0479">Metal-binding</keyword>
<dbReference type="InterPro" id="IPR044125">
    <property type="entry name" value="Adenylation_DNA_ligase_IV"/>
</dbReference>
<dbReference type="FunFam" id="1.10.3260.10:FF:000008">
    <property type="entry name" value="DNA ligase 4"/>
    <property type="match status" value="1"/>
</dbReference>
<evidence type="ECO:0000256" key="6">
    <source>
        <dbReference type="ARBA" id="ARBA00022737"/>
    </source>
</evidence>
<feature type="region of interest" description="Disordered" evidence="18">
    <location>
        <begin position="109"/>
        <end position="133"/>
    </location>
</feature>
<comment type="catalytic activity">
    <reaction evidence="14 16">
        <text>ATP + (deoxyribonucleotide)n-3'-hydroxyl + 5'-phospho-(deoxyribonucleotide)m = (deoxyribonucleotide)n+m + AMP + diphosphate.</text>
        <dbReference type="EC" id="6.5.1.1"/>
    </reaction>
</comment>
<dbReference type="GO" id="GO:0006297">
    <property type="term" value="P:nucleotide-excision repair, DNA gap filling"/>
    <property type="evidence" value="ECO:0007669"/>
    <property type="project" value="TreeGrafter"/>
</dbReference>
<dbReference type="SUPFAM" id="SSF117018">
    <property type="entry name" value="ATP-dependent DNA ligase DNA-binding domain"/>
    <property type="match status" value="1"/>
</dbReference>
<evidence type="ECO:0000256" key="10">
    <source>
        <dbReference type="ARBA" id="ARBA00022842"/>
    </source>
</evidence>
<dbReference type="SMART" id="SM00292">
    <property type="entry name" value="BRCT"/>
    <property type="match status" value="2"/>
</dbReference>
<evidence type="ECO:0000256" key="11">
    <source>
        <dbReference type="ARBA" id="ARBA00023172"/>
    </source>
</evidence>
<evidence type="ECO:0000256" key="15">
    <source>
        <dbReference type="ARBA" id="ARBA00043870"/>
    </source>
</evidence>
<organism evidence="21 22">
    <name type="scientific">Dendryphion nanum</name>
    <dbReference type="NCBI Taxonomy" id="256645"/>
    <lineage>
        <taxon>Eukaryota</taxon>
        <taxon>Fungi</taxon>
        <taxon>Dikarya</taxon>
        <taxon>Ascomycota</taxon>
        <taxon>Pezizomycotina</taxon>
        <taxon>Dothideomycetes</taxon>
        <taxon>Pleosporomycetidae</taxon>
        <taxon>Pleosporales</taxon>
        <taxon>Torulaceae</taxon>
        <taxon>Dendryphion</taxon>
    </lineage>
</organism>
<evidence type="ECO:0000256" key="14">
    <source>
        <dbReference type="ARBA" id="ARBA00034003"/>
    </source>
</evidence>
<evidence type="ECO:0000256" key="2">
    <source>
        <dbReference type="ARBA" id="ARBA00004123"/>
    </source>
</evidence>
<accession>A0A9P9E868</accession>
<dbReference type="InterPro" id="IPR012309">
    <property type="entry name" value="DNA_ligase_ATP-dep_C"/>
</dbReference>
<comment type="similarity">
    <text evidence="3 17">Belongs to the ATP-dependent DNA ligase family.</text>
</comment>
<dbReference type="CDD" id="cd07903">
    <property type="entry name" value="Adenylation_DNA_ligase_IV"/>
    <property type="match status" value="1"/>
</dbReference>
<keyword evidence="11 16" id="KW-0233">DNA recombination</keyword>
<name>A0A9P9E868_9PLEO</name>
<dbReference type="Pfam" id="PF16589">
    <property type="entry name" value="BRCT_2"/>
    <property type="match status" value="1"/>
</dbReference>
<evidence type="ECO:0000256" key="8">
    <source>
        <dbReference type="ARBA" id="ARBA00022763"/>
    </source>
</evidence>
<feature type="domain" description="BRCT" evidence="20">
    <location>
        <begin position="775"/>
        <end position="860"/>
    </location>
</feature>
<dbReference type="Gene3D" id="3.40.50.10190">
    <property type="entry name" value="BRCT domain"/>
    <property type="match status" value="2"/>
</dbReference>
<dbReference type="FunFam" id="3.30.470.30:FF:000013">
    <property type="entry name" value="DNA ligase"/>
    <property type="match status" value="1"/>
</dbReference>
<protein>
    <recommendedName>
        <fullName evidence="16">DNA ligase</fullName>
        <ecNumber evidence="16">6.5.1.1</ecNumber>
    </recommendedName>
</protein>
<feature type="compositionally biased region" description="Basic residues" evidence="18">
    <location>
        <begin position="109"/>
        <end position="118"/>
    </location>
</feature>
<dbReference type="AlphaFoldDB" id="A0A9P9E868"/>
<dbReference type="Gene3D" id="3.30.470.30">
    <property type="entry name" value="DNA ligase/mRNA capping enzyme"/>
    <property type="match status" value="1"/>
</dbReference>
<keyword evidence="7 16" id="KW-0547">Nucleotide-binding</keyword>
<comment type="subcellular location">
    <subcellularLocation>
        <location evidence="2">Nucleus</location>
    </subcellularLocation>
</comment>
<dbReference type="FunFam" id="2.40.50.140:FF:000234">
    <property type="entry name" value="DNA ligase"/>
    <property type="match status" value="1"/>
</dbReference>
<keyword evidence="22" id="KW-1185">Reference proteome</keyword>
<sequence>MTSRYISSSQYATLLPRHIWRCRLEDRHDNIHSIIYIANCCCLDALAIMPGDSDMPDVDAAKEQRLMYGDDTELDEKYPNRPHNIHKTLPFHSLFTELFNPLLDATKNRRSAGSHRKQGPNGQSNLSPQEAKRNTIERFVTKWRKEVGQDFYPAMRLIIPDKDRDRAMYGLKEKAIAKILIKVTKINKDSDDAKSMTNWKLPGRLDQASSATAGDFAGRCYEVLSRRPLKTGVGDMTIAEVNSTLDQLSQVGGEEQQTSIFKRFYRRMNPEEMTWLIRIILRQMKIGATERTILDIWHPDAEALFNISSNLRRVCWELYDPKVRLDGDDTGITLMQCFQPQLANFQSKVGSFDKIVARLKPTPDDDTYWIEEKLDGERMQLHMIEDPNAPRGKRFGFWSRKAKDYAYLYGEEFEGEKAGALTRFIKDAFSPNVRNIILDGEMITWDMEVDHIVGFGTLKTAAISEKENETDASIGQRPLFRVFDCLYLNDKLLTPYTLRDRRNALKTAIKGVHRRLEIHPFIEAHNPNEIDPQLRKVVADASEGLVLKNPRSMYRLNDRNDDWVKVKPEYMDEFGESLDCVIVGGYFGSGHRGGAHSSFLCGLLVNKYAKEGDSDYEKVYSFFKVGGGFSRDDYAAIRGRTEGKWKNWEARRPPPTIELGGHLDDRQHERPDQWIRPSESVVLECKAASVETSDRFRMNITLRFPRFKRLRTDKKWTDALSISEFMELKDTVEQAHDEKEKEFKIEQSRRKKARTTKKPLVVAGNDTITIPYAGPSSKLFEGLSFYILTEQVHPDKMSKGDIEAIVKANGGRIVQRDSIDQNLIVVADKRLVKVSSLEKRETHNIIKPIWIHDCVRQASLDINAPPYMLPFEPNRHLFYLLDTDLEAFEGHVDNNGDSYTRDITDTEELRNIFSHMPTKFESTSFQGSDFLNQLEDHGNSLSELRNHMFNKTKVFFEDGEEVGWHMKTTLAKNYIKFGGGTVADTKVGATHLVVSEGKHLDHTASTAGVANLARVVGVGWVERCWDEGTRVDEERFQWG</sequence>
<dbReference type="InterPro" id="IPR012310">
    <property type="entry name" value="DNA_ligase_ATP-dep_cent"/>
</dbReference>
<dbReference type="EC" id="6.5.1.1" evidence="16"/>
<evidence type="ECO:0000256" key="18">
    <source>
        <dbReference type="SAM" id="MobiDB-lite"/>
    </source>
</evidence>
<dbReference type="InterPro" id="IPR012340">
    <property type="entry name" value="NA-bd_OB-fold"/>
</dbReference>
<dbReference type="PROSITE" id="PS50160">
    <property type="entry name" value="DNA_LIGASE_A3"/>
    <property type="match status" value="1"/>
</dbReference>
<keyword evidence="6" id="KW-0677">Repeat</keyword>
<evidence type="ECO:0000256" key="5">
    <source>
        <dbReference type="ARBA" id="ARBA00022723"/>
    </source>
</evidence>
<dbReference type="EMBL" id="JAGMWT010000003">
    <property type="protein sequence ID" value="KAH7132592.1"/>
    <property type="molecule type" value="Genomic_DNA"/>
</dbReference>
<dbReference type="PROSITE" id="PS50172">
    <property type="entry name" value="BRCT"/>
    <property type="match status" value="2"/>
</dbReference>
<dbReference type="CDD" id="cd17722">
    <property type="entry name" value="BRCT_DNA_ligase_IV_rpt1"/>
    <property type="match status" value="1"/>
</dbReference>
<evidence type="ECO:0000256" key="16">
    <source>
        <dbReference type="RuleBase" id="RU000617"/>
    </source>
</evidence>
<comment type="caution">
    <text evidence="21">The sequence shown here is derived from an EMBL/GenBank/DDBJ whole genome shotgun (WGS) entry which is preliminary data.</text>
</comment>
<reference evidence="21" key="1">
    <citation type="journal article" date="2021" name="Nat. Commun.">
        <title>Genetic determinants of endophytism in the Arabidopsis root mycobiome.</title>
        <authorList>
            <person name="Mesny F."/>
            <person name="Miyauchi S."/>
            <person name="Thiergart T."/>
            <person name="Pickel B."/>
            <person name="Atanasova L."/>
            <person name="Karlsson M."/>
            <person name="Huettel B."/>
            <person name="Barry K.W."/>
            <person name="Haridas S."/>
            <person name="Chen C."/>
            <person name="Bauer D."/>
            <person name="Andreopoulos W."/>
            <person name="Pangilinan J."/>
            <person name="LaButti K."/>
            <person name="Riley R."/>
            <person name="Lipzen A."/>
            <person name="Clum A."/>
            <person name="Drula E."/>
            <person name="Henrissat B."/>
            <person name="Kohler A."/>
            <person name="Grigoriev I.V."/>
            <person name="Martin F.M."/>
            <person name="Hacquard S."/>
        </authorList>
    </citation>
    <scope>NUCLEOTIDE SEQUENCE</scope>
    <source>
        <strain evidence="21">MPI-CAGE-CH-0243</strain>
    </source>
</reference>
<dbReference type="SUPFAM" id="SSF52113">
    <property type="entry name" value="BRCT domain"/>
    <property type="match status" value="2"/>
</dbReference>
<dbReference type="Gene3D" id="2.40.50.140">
    <property type="entry name" value="Nucleic acid-binding proteins"/>
    <property type="match status" value="1"/>
</dbReference>
<evidence type="ECO:0000256" key="3">
    <source>
        <dbReference type="ARBA" id="ARBA00007572"/>
    </source>
</evidence>
<dbReference type="GO" id="GO:0006310">
    <property type="term" value="P:DNA recombination"/>
    <property type="evidence" value="ECO:0007669"/>
    <property type="project" value="UniProtKB-KW"/>
</dbReference>
<feature type="domain" description="BRCT" evidence="20">
    <location>
        <begin position="944"/>
        <end position="1038"/>
    </location>
</feature>
<dbReference type="InterPro" id="IPR029710">
    <property type="entry name" value="LIG4"/>
</dbReference>
<gene>
    <name evidence="21" type="ORF">B0J11DRAFT_522070</name>
</gene>
<evidence type="ECO:0000256" key="1">
    <source>
        <dbReference type="ARBA" id="ARBA00001946"/>
    </source>
</evidence>
<dbReference type="InterPro" id="IPR016059">
    <property type="entry name" value="DNA_ligase_ATP-dep_CS"/>
</dbReference>
<dbReference type="InterPro" id="IPR012308">
    <property type="entry name" value="DNA_ligase_ATP-dep_N"/>
</dbReference>
<dbReference type="InterPro" id="IPR000977">
    <property type="entry name" value="DNA_ligase_ATP-dep"/>
</dbReference>
<dbReference type="SUPFAM" id="SSF50249">
    <property type="entry name" value="Nucleic acid-binding proteins"/>
    <property type="match status" value="1"/>
</dbReference>
<dbReference type="OrthoDB" id="151490at2759"/>
<evidence type="ECO:0000313" key="21">
    <source>
        <dbReference type="EMBL" id="KAH7132592.1"/>
    </source>
</evidence>
<dbReference type="GO" id="GO:0071897">
    <property type="term" value="P:DNA biosynthetic process"/>
    <property type="evidence" value="ECO:0007669"/>
    <property type="project" value="InterPro"/>
</dbReference>
<dbReference type="Gene3D" id="1.10.3260.10">
    <property type="entry name" value="DNA ligase, ATP-dependent, N-terminal domain"/>
    <property type="match status" value="1"/>
</dbReference>
<dbReference type="Pfam" id="PF01068">
    <property type="entry name" value="DNA_ligase_A_M"/>
    <property type="match status" value="1"/>
</dbReference>
<dbReference type="CDD" id="cd07968">
    <property type="entry name" value="OBF_DNA_ligase_IV"/>
    <property type="match status" value="1"/>
</dbReference>
<dbReference type="PANTHER" id="PTHR45997:SF1">
    <property type="entry name" value="DNA LIGASE 4"/>
    <property type="match status" value="1"/>
</dbReference>
<evidence type="ECO:0000256" key="7">
    <source>
        <dbReference type="ARBA" id="ARBA00022741"/>
    </source>
</evidence>
<dbReference type="Pfam" id="PF04675">
    <property type="entry name" value="DNA_ligase_A_N"/>
    <property type="match status" value="1"/>
</dbReference>
<evidence type="ECO:0000259" key="20">
    <source>
        <dbReference type="PROSITE" id="PS50172"/>
    </source>
</evidence>
<dbReference type="GO" id="GO:0003910">
    <property type="term" value="F:DNA ligase (ATP) activity"/>
    <property type="evidence" value="ECO:0007669"/>
    <property type="project" value="UniProtKB-EC"/>
</dbReference>
<evidence type="ECO:0000256" key="13">
    <source>
        <dbReference type="ARBA" id="ARBA00023242"/>
    </source>
</evidence>
<evidence type="ECO:0000256" key="17">
    <source>
        <dbReference type="RuleBase" id="RU004196"/>
    </source>
</evidence>
<dbReference type="GO" id="GO:0005524">
    <property type="term" value="F:ATP binding"/>
    <property type="evidence" value="ECO:0007669"/>
    <property type="project" value="UniProtKB-KW"/>
</dbReference>
<evidence type="ECO:0000256" key="9">
    <source>
        <dbReference type="ARBA" id="ARBA00022840"/>
    </source>
</evidence>
<dbReference type="GO" id="GO:0032807">
    <property type="term" value="C:DNA ligase IV complex"/>
    <property type="evidence" value="ECO:0007669"/>
    <property type="project" value="TreeGrafter"/>
</dbReference>
<keyword evidence="8 16" id="KW-0227">DNA damage</keyword>
<keyword evidence="12 16" id="KW-0234">DNA repair</keyword>